<organism evidence="3">
    <name type="scientific">Cacopsylla melanoneura</name>
    <dbReference type="NCBI Taxonomy" id="428564"/>
    <lineage>
        <taxon>Eukaryota</taxon>
        <taxon>Metazoa</taxon>
        <taxon>Ecdysozoa</taxon>
        <taxon>Arthropoda</taxon>
        <taxon>Hexapoda</taxon>
        <taxon>Insecta</taxon>
        <taxon>Pterygota</taxon>
        <taxon>Neoptera</taxon>
        <taxon>Paraneoptera</taxon>
        <taxon>Hemiptera</taxon>
        <taxon>Sternorrhyncha</taxon>
        <taxon>Psylloidea</taxon>
        <taxon>Psyllidae</taxon>
        <taxon>Psyllinae</taxon>
        <taxon>Cacopsylla</taxon>
    </lineage>
</organism>
<dbReference type="Pfam" id="PF09791">
    <property type="entry name" value="Oxidored-like"/>
    <property type="match status" value="1"/>
</dbReference>
<protein>
    <submittedName>
        <fullName evidence="3">Oxidoreductase-like domain-containing protein 1</fullName>
    </submittedName>
</protein>
<feature type="compositionally biased region" description="Basic and acidic residues" evidence="1">
    <location>
        <begin position="148"/>
        <end position="159"/>
    </location>
</feature>
<accession>A0A8D8WRX4</accession>
<reference evidence="3" key="1">
    <citation type="submission" date="2021-05" db="EMBL/GenBank/DDBJ databases">
        <authorList>
            <person name="Alioto T."/>
            <person name="Alioto T."/>
            <person name="Gomez Garrido J."/>
        </authorList>
    </citation>
    <scope>NUCLEOTIDE SEQUENCE</scope>
</reference>
<name>A0A8D8WRX4_9HEMI</name>
<dbReference type="InterPro" id="IPR039251">
    <property type="entry name" value="OXLD1"/>
</dbReference>
<dbReference type="GO" id="GO:0005739">
    <property type="term" value="C:mitochondrion"/>
    <property type="evidence" value="ECO:0007669"/>
    <property type="project" value="TreeGrafter"/>
</dbReference>
<dbReference type="InterPro" id="IPR019180">
    <property type="entry name" value="Oxidoreductase-like_N"/>
</dbReference>
<dbReference type="PANTHER" id="PTHR21193">
    <property type="entry name" value="OXIDOREDUCTASE-LIKE DOMAIN-CONTAINING PROTEIN 1"/>
    <property type="match status" value="1"/>
</dbReference>
<sequence length="271" mass="30768">MLTKLHENLSRIRPILLYRILLAGQSKSCHSTHCCQQGVDSQQSNCAIYNLLSQEINSALLSGMRNMNHLKYDATRDSRASNNMNIAIDRICNDIKYYDVLGETQSGKSLFRIQGEWIHSENDAKPMLKTSNMLEMLQLEMTTKHNIDRGERIDGDRSLRNLGVANEMKAGGDKSGDKDNKGNNENEVDGDKKENKTEDQANELPEEPTTCCMSGCANCVWIEYAEKLNELFQGESDKARQIILNKVQDPNMKAFLQMELDTLEKKKNEDK</sequence>
<evidence type="ECO:0000259" key="2">
    <source>
        <dbReference type="Pfam" id="PF09791"/>
    </source>
</evidence>
<feature type="region of interest" description="Disordered" evidence="1">
    <location>
        <begin position="148"/>
        <end position="208"/>
    </location>
</feature>
<dbReference type="AlphaFoldDB" id="A0A8D8WRX4"/>
<dbReference type="EMBL" id="HBUF01218104">
    <property type="protein sequence ID" value="CAG6668119.1"/>
    <property type="molecule type" value="Transcribed_RNA"/>
</dbReference>
<evidence type="ECO:0000256" key="1">
    <source>
        <dbReference type="SAM" id="MobiDB-lite"/>
    </source>
</evidence>
<proteinExistence type="predicted"/>
<feature type="compositionally biased region" description="Basic and acidic residues" evidence="1">
    <location>
        <begin position="170"/>
        <end position="199"/>
    </location>
</feature>
<evidence type="ECO:0000313" key="3">
    <source>
        <dbReference type="EMBL" id="CAG6668119.1"/>
    </source>
</evidence>
<dbReference type="PANTHER" id="PTHR21193:SF3">
    <property type="entry name" value="OXIDOREDUCTASE-LIKE DOMAIN-CONTAINING PROTEIN 1"/>
    <property type="match status" value="1"/>
</dbReference>
<feature type="domain" description="Oxidoreductase-like" evidence="2">
    <location>
        <begin position="204"/>
        <end position="230"/>
    </location>
</feature>